<dbReference type="InterPro" id="IPR008921">
    <property type="entry name" value="DNA_pol3_clamp-load_cplx_C"/>
</dbReference>
<evidence type="ECO:0000256" key="7">
    <source>
        <dbReference type="ARBA" id="ARBA00049244"/>
    </source>
</evidence>
<dbReference type="EC" id="2.7.7.7" evidence="1"/>
<keyword evidence="10" id="KW-1185">Reference proteome</keyword>
<dbReference type="eggNOG" id="COG1466">
    <property type="taxonomic scope" value="Bacteria"/>
</dbReference>
<name>D3DKC9_HYDTT</name>
<dbReference type="GO" id="GO:0006261">
    <property type="term" value="P:DNA-templated DNA replication"/>
    <property type="evidence" value="ECO:0007669"/>
    <property type="project" value="TreeGrafter"/>
</dbReference>
<dbReference type="Pfam" id="PF21694">
    <property type="entry name" value="DNA_pol3_delta_C"/>
    <property type="match status" value="1"/>
</dbReference>
<dbReference type="STRING" id="608538.HTH_1837"/>
<feature type="domain" description="DNA polymerase III delta subunit-like C-terminal" evidence="8">
    <location>
        <begin position="204"/>
        <end position="322"/>
    </location>
</feature>
<dbReference type="Gene3D" id="1.20.272.10">
    <property type="match status" value="1"/>
</dbReference>
<comment type="similarity">
    <text evidence="6">Belongs to the DNA polymerase HolA subunit family.</text>
</comment>
<dbReference type="RefSeq" id="WP_012964461.1">
    <property type="nucleotide sequence ID" value="NC_013799.1"/>
</dbReference>
<proteinExistence type="inferred from homology"/>
<reference evidence="9 10" key="1">
    <citation type="journal article" date="2010" name="J. Bacteriol.">
        <title>Complete genome sequence of the thermophilic, obligately chemolithoautotrophic hydrogen-oxidizing bacterium Hydrogenobacter thermophilus TK-6.</title>
        <authorList>
            <person name="Arai H."/>
            <person name="Kanbe H."/>
            <person name="Ishii M."/>
            <person name="Igarashi Y."/>
        </authorList>
    </citation>
    <scope>NUCLEOTIDE SEQUENCE [LARGE SCALE GENOMIC DNA]</scope>
    <source>
        <strain evidence="10">DSM 6534 / IAM 12695 / TK-6 [Tokyo]</strain>
    </source>
</reference>
<evidence type="ECO:0000259" key="8">
    <source>
        <dbReference type="Pfam" id="PF21694"/>
    </source>
</evidence>
<dbReference type="EMBL" id="AP011112">
    <property type="protein sequence ID" value="BAI70281.1"/>
    <property type="molecule type" value="Genomic_DNA"/>
</dbReference>
<comment type="catalytic activity">
    <reaction evidence="7">
        <text>DNA(n) + a 2'-deoxyribonucleoside 5'-triphosphate = DNA(n+1) + diphosphate</text>
        <dbReference type="Rhea" id="RHEA:22508"/>
        <dbReference type="Rhea" id="RHEA-COMP:17339"/>
        <dbReference type="Rhea" id="RHEA-COMP:17340"/>
        <dbReference type="ChEBI" id="CHEBI:33019"/>
        <dbReference type="ChEBI" id="CHEBI:61560"/>
        <dbReference type="ChEBI" id="CHEBI:173112"/>
        <dbReference type="EC" id="2.7.7.7"/>
    </reaction>
</comment>
<evidence type="ECO:0000256" key="2">
    <source>
        <dbReference type="ARBA" id="ARBA00022679"/>
    </source>
</evidence>
<keyword evidence="2" id="KW-0808">Transferase</keyword>
<dbReference type="SUPFAM" id="SSF48019">
    <property type="entry name" value="post-AAA+ oligomerization domain-like"/>
    <property type="match status" value="1"/>
</dbReference>
<dbReference type="KEGG" id="hte:Hydth_1820"/>
<accession>D3DKC9</accession>
<keyword evidence="5" id="KW-0239">DNA-directed DNA polymerase</keyword>
<dbReference type="OrthoDB" id="10246at2"/>
<evidence type="ECO:0000256" key="1">
    <source>
        <dbReference type="ARBA" id="ARBA00012417"/>
    </source>
</evidence>
<dbReference type="PANTHER" id="PTHR34388:SF1">
    <property type="entry name" value="DNA POLYMERASE III SUBUNIT DELTA"/>
    <property type="match status" value="1"/>
</dbReference>
<dbReference type="InterPro" id="IPR005790">
    <property type="entry name" value="DNA_polIII_delta"/>
</dbReference>
<dbReference type="Gene3D" id="1.10.8.60">
    <property type="match status" value="1"/>
</dbReference>
<keyword evidence="3" id="KW-0548">Nucleotidyltransferase</keyword>
<evidence type="ECO:0000313" key="9">
    <source>
        <dbReference type="EMBL" id="BAI70281.1"/>
    </source>
</evidence>
<dbReference type="AlphaFoldDB" id="D3DKC9"/>
<keyword evidence="4" id="KW-0235">DNA replication</keyword>
<evidence type="ECO:0000256" key="5">
    <source>
        <dbReference type="ARBA" id="ARBA00022932"/>
    </source>
</evidence>
<evidence type="ECO:0000313" key="10">
    <source>
        <dbReference type="Proteomes" id="UP000002574"/>
    </source>
</evidence>
<dbReference type="InterPro" id="IPR048466">
    <property type="entry name" value="DNA_pol3_delta-like_C"/>
</dbReference>
<dbReference type="SUPFAM" id="SSF52540">
    <property type="entry name" value="P-loop containing nucleoside triphosphate hydrolases"/>
    <property type="match status" value="1"/>
</dbReference>
<dbReference type="Proteomes" id="UP000002574">
    <property type="component" value="Chromosome"/>
</dbReference>
<sequence length="329" mass="38383">MNLLEYQKNLESREIKPLNVIQAQDEYVLKAFIDKLSSLYHVKILWGDELDRKSLLSITESEMFIKKKRAFVIKNAEELFKGVKDGKYFTSLAKKLNNSSVFFVISEKLSKQQLEKEPLKTLLSIGDLLEAKSPDKRKIRELVKNRFVKEGKQIDDSALDYLLEITSYNLMELKNEVDKLILYADERITLEDVKAICISNIEYTVFDFINAFYTKDLEKSLNSLSSLVRWGVPALQIQAVLVNYALKLFVCAYLVENGYDIDKAFSELGITNPYLKHSFKTYLEKFKLKDLKNLIHRLHLLDLSEKVYYTDPQESLKDFVVEYISYERS</sequence>
<protein>
    <recommendedName>
        <fullName evidence="1">DNA-directed DNA polymerase</fullName>
        <ecNumber evidence="1">2.7.7.7</ecNumber>
    </recommendedName>
</protein>
<evidence type="ECO:0000256" key="3">
    <source>
        <dbReference type="ARBA" id="ARBA00022695"/>
    </source>
</evidence>
<dbReference type="KEGG" id="hth:HTH_1837"/>
<evidence type="ECO:0000256" key="4">
    <source>
        <dbReference type="ARBA" id="ARBA00022705"/>
    </source>
</evidence>
<dbReference type="GO" id="GO:0009360">
    <property type="term" value="C:DNA polymerase III complex"/>
    <property type="evidence" value="ECO:0007669"/>
    <property type="project" value="TreeGrafter"/>
</dbReference>
<gene>
    <name evidence="9" type="primary">holA</name>
    <name evidence="9" type="ordered locus">HTH_1837</name>
</gene>
<dbReference type="PANTHER" id="PTHR34388">
    <property type="entry name" value="DNA POLYMERASE III SUBUNIT DELTA"/>
    <property type="match status" value="1"/>
</dbReference>
<dbReference type="NCBIfam" id="TIGR01128">
    <property type="entry name" value="holA"/>
    <property type="match status" value="1"/>
</dbReference>
<dbReference type="InterPro" id="IPR027417">
    <property type="entry name" value="P-loop_NTPase"/>
</dbReference>
<dbReference type="GO" id="GO:0003887">
    <property type="term" value="F:DNA-directed DNA polymerase activity"/>
    <property type="evidence" value="ECO:0007669"/>
    <property type="project" value="UniProtKB-KW"/>
</dbReference>
<organism evidence="9 10">
    <name type="scientific">Hydrogenobacter thermophilus (strain DSM 6534 / IAM 12695 / TK-6)</name>
    <dbReference type="NCBI Taxonomy" id="608538"/>
    <lineage>
        <taxon>Bacteria</taxon>
        <taxon>Pseudomonadati</taxon>
        <taxon>Aquificota</taxon>
        <taxon>Aquificia</taxon>
        <taxon>Aquificales</taxon>
        <taxon>Aquificaceae</taxon>
        <taxon>Hydrogenobacter</taxon>
    </lineage>
</organism>
<dbReference type="GO" id="GO:0003677">
    <property type="term" value="F:DNA binding"/>
    <property type="evidence" value="ECO:0007669"/>
    <property type="project" value="InterPro"/>
</dbReference>
<evidence type="ECO:0000256" key="6">
    <source>
        <dbReference type="ARBA" id="ARBA00034754"/>
    </source>
</evidence>